<sequence>MHRVNNYFSKPGCYTTNYSFTAYAPIKCIPLFILSQLNFNKRYDKYEKEMFEAIVNVEIIPGTKIIKPSNFKFPTRCNKAIFTRILRFDTLLELDKYGYHCESGNSTFYYKNYKELIKINNFDEDINSLKGEGLVIGQTIEEVIKILDEQ</sequence>
<protein>
    <submittedName>
        <fullName evidence="1">Uncharacterized protein</fullName>
    </submittedName>
</protein>
<organism evidence="1 2">
    <name type="scientific">Moumouvirus goulette</name>
    <dbReference type="NCBI Taxonomy" id="1247379"/>
    <lineage>
        <taxon>Viruses</taxon>
        <taxon>Varidnaviria</taxon>
        <taxon>Bamfordvirae</taxon>
        <taxon>Nucleocytoviricota</taxon>
        <taxon>Megaviricetes</taxon>
        <taxon>Imitervirales</taxon>
        <taxon>Mimiviridae</taxon>
        <taxon>Megamimivirinae</taxon>
        <taxon>Moumouvirus</taxon>
        <taxon>Moumouvirus goulettemassiliense</taxon>
    </lineage>
</organism>
<evidence type="ECO:0000313" key="2">
    <source>
        <dbReference type="Proteomes" id="UP000241071"/>
    </source>
</evidence>
<dbReference type="EMBL" id="KC008572">
    <property type="protein sequence ID" value="AGF85499.1"/>
    <property type="molecule type" value="Genomic_DNA"/>
</dbReference>
<evidence type="ECO:0000313" key="1">
    <source>
        <dbReference type="EMBL" id="AGF85499.1"/>
    </source>
</evidence>
<dbReference type="Proteomes" id="UP000241071">
    <property type="component" value="Segment"/>
</dbReference>
<name>M1PC33_9VIRU</name>
<proteinExistence type="predicted"/>
<keyword evidence="2" id="KW-1185">Reference proteome</keyword>
<reference evidence="1 2" key="1">
    <citation type="submission" date="2012-10" db="EMBL/GenBank/DDBJ databases">
        <title>Complete genome sequence of Moumouvirus goulette.</title>
        <authorList>
            <person name="Fournous G."/>
            <person name="Bougalmi M."/>
            <person name="Colson P."/>
        </authorList>
    </citation>
    <scope>NUCLEOTIDE SEQUENCE [LARGE SCALE GENOMIC DNA]</scope>
</reference>
<accession>M1PC33</accession>
<gene>
    <name evidence="1" type="ORF">glt_00694</name>
</gene>